<proteinExistence type="predicted"/>
<dbReference type="EMBL" id="QNBC01000041">
    <property type="protein sequence ID" value="RKX66501.1"/>
    <property type="molecule type" value="Genomic_DNA"/>
</dbReference>
<accession>A0A660SAR4</accession>
<name>A0A660SAR4_UNCT6</name>
<evidence type="ECO:0000313" key="2">
    <source>
        <dbReference type="Proteomes" id="UP000282321"/>
    </source>
</evidence>
<organism evidence="1 2">
    <name type="scientific">candidate division TA06 bacterium</name>
    <dbReference type="NCBI Taxonomy" id="2250710"/>
    <lineage>
        <taxon>Bacteria</taxon>
        <taxon>Bacteria division TA06</taxon>
    </lineage>
</organism>
<reference evidence="1 2" key="1">
    <citation type="submission" date="2018-06" db="EMBL/GenBank/DDBJ databases">
        <title>Extensive metabolic versatility and redundancy in microbially diverse, dynamic hydrothermal sediments.</title>
        <authorList>
            <person name="Dombrowski N."/>
            <person name="Teske A."/>
            <person name="Baker B.J."/>
        </authorList>
    </citation>
    <scope>NUCLEOTIDE SEQUENCE [LARGE SCALE GENOMIC DNA]</scope>
    <source>
        <strain evidence="1">B35_G9</strain>
    </source>
</reference>
<gene>
    <name evidence="1" type="ORF">DRP44_03970</name>
</gene>
<evidence type="ECO:0008006" key="3">
    <source>
        <dbReference type="Google" id="ProtNLM"/>
    </source>
</evidence>
<dbReference type="AlphaFoldDB" id="A0A660SAR4"/>
<dbReference type="PROSITE" id="PS51257">
    <property type="entry name" value="PROKAR_LIPOPROTEIN"/>
    <property type="match status" value="1"/>
</dbReference>
<dbReference type="Proteomes" id="UP000282321">
    <property type="component" value="Unassembled WGS sequence"/>
</dbReference>
<sequence>MKKFIIIFLIVLSFVSCSKKTEETYTKTIPNLPKKAKVLSDLVKLRTSLNSYKIQHNDSLPSSLSDFKLELYYKTDEYYVENGTVKSKHFPSL</sequence>
<comment type="caution">
    <text evidence="1">The sequence shown here is derived from an EMBL/GenBank/DDBJ whole genome shotgun (WGS) entry which is preliminary data.</text>
</comment>
<evidence type="ECO:0000313" key="1">
    <source>
        <dbReference type="EMBL" id="RKX66501.1"/>
    </source>
</evidence>
<protein>
    <recommendedName>
        <fullName evidence="3">Type II secretion system protein GspG C-terminal domain-containing protein</fullName>
    </recommendedName>
</protein>